<dbReference type="InterPro" id="IPR010499">
    <property type="entry name" value="AraC_E-bd"/>
</dbReference>
<dbReference type="SUPFAM" id="SSF55136">
    <property type="entry name" value="Probable bacterial effector-binding domain"/>
    <property type="match status" value="1"/>
</dbReference>
<protein>
    <submittedName>
        <fullName evidence="2">Effector-binding domain-containing protein</fullName>
    </submittedName>
</protein>
<dbReference type="EMBL" id="FOEF01000002">
    <property type="protein sequence ID" value="SEO82930.1"/>
    <property type="molecule type" value="Genomic_DNA"/>
</dbReference>
<name>A0A1H8SVZ8_9PSEU</name>
<dbReference type="OrthoDB" id="64208at2"/>
<evidence type="ECO:0000313" key="3">
    <source>
        <dbReference type="Proteomes" id="UP000198582"/>
    </source>
</evidence>
<evidence type="ECO:0000313" key="2">
    <source>
        <dbReference type="EMBL" id="SEO82930.1"/>
    </source>
</evidence>
<reference evidence="2 3" key="1">
    <citation type="submission" date="2016-10" db="EMBL/GenBank/DDBJ databases">
        <authorList>
            <person name="de Groot N.N."/>
        </authorList>
    </citation>
    <scope>NUCLEOTIDE SEQUENCE [LARGE SCALE GENOMIC DNA]</scope>
    <source>
        <strain evidence="2 3">DSM 44993</strain>
    </source>
</reference>
<dbReference type="Pfam" id="PF06445">
    <property type="entry name" value="GyrI-like"/>
    <property type="match status" value="1"/>
</dbReference>
<dbReference type="SMART" id="SM00871">
    <property type="entry name" value="AraC_E_bind"/>
    <property type="match status" value="1"/>
</dbReference>
<dbReference type="AlphaFoldDB" id="A0A1H8SVZ8"/>
<accession>A0A1H8SVZ8</accession>
<evidence type="ECO:0000259" key="1">
    <source>
        <dbReference type="SMART" id="SM00871"/>
    </source>
</evidence>
<dbReference type="RefSeq" id="WP_091613697.1">
    <property type="nucleotide sequence ID" value="NZ_FOEF01000002.1"/>
</dbReference>
<dbReference type="InterPro" id="IPR029442">
    <property type="entry name" value="GyrI-like"/>
</dbReference>
<dbReference type="Proteomes" id="UP000198582">
    <property type="component" value="Unassembled WGS sequence"/>
</dbReference>
<organism evidence="2 3">
    <name type="scientific">Amycolatopsis saalfeldensis</name>
    <dbReference type="NCBI Taxonomy" id="394193"/>
    <lineage>
        <taxon>Bacteria</taxon>
        <taxon>Bacillati</taxon>
        <taxon>Actinomycetota</taxon>
        <taxon>Actinomycetes</taxon>
        <taxon>Pseudonocardiales</taxon>
        <taxon>Pseudonocardiaceae</taxon>
        <taxon>Amycolatopsis</taxon>
    </lineage>
</organism>
<proteinExistence type="predicted"/>
<sequence length="162" mass="17616">MPSFVDRPAQRYAGFRDTVTVEGLREVAHRIAAIVGALAARGVTPAGAPFFRYLVIGPGMSSLTVEAGVPIEAPVDLGEEYFTDVVPAGKYAMSTHHGAPDGLHAATAAILAWGEQEGVRWDRTETPAGEHWAARIEVYRTDPRQEPDATKWETDLYLRLAD</sequence>
<gene>
    <name evidence="2" type="ORF">SAMN04489732_102312</name>
</gene>
<keyword evidence="3" id="KW-1185">Reference proteome</keyword>
<dbReference type="Gene3D" id="3.20.80.10">
    <property type="entry name" value="Regulatory factor, effector binding domain"/>
    <property type="match status" value="1"/>
</dbReference>
<feature type="domain" description="AraC effector-binding" evidence="1">
    <location>
        <begin position="1"/>
        <end position="161"/>
    </location>
</feature>
<dbReference type="STRING" id="394193.SAMN04489732_102312"/>
<dbReference type="InterPro" id="IPR011256">
    <property type="entry name" value="Reg_factor_effector_dom_sf"/>
</dbReference>